<dbReference type="AlphaFoldDB" id="A0A1F4S2M0"/>
<dbReference type="Pfam" id="PF08780">
    <property type="entry name" value="NTase_sub_bind"/>
    <property type="match status" value="1"/>
</dbReference>
<dbReference type="SUPFAM" id="SSF81593">
    <property type="entry name" value="Nucleotidyltransferase substrate binding subunit/domain"/>
    <property type="match status" value="1"/>
</dbReference>
<dbReference type="NCBIfam" id="TIGR01987">
    <property type="entry name" value="HI0074"/>
    <property type="match status" value="1"/>
</dbReference>
<evidence type="ECO:0000313" key="1">
    <source>
        <dbReference type="EMBL" id="OGC14660.1"/>
    </source>
</evidence>
<proteinExistence type="predicted"/>
<dbReference type="Gene3D" id="1.20.120.330">
    <property type="entry name" value="Nucleotidyltransferases domain 2"/>
    <property type="match status" value="1"/>
</dbReference>
<organism evidence="1 2">
    <name type="scientific">candidate division WOR-1 bacterium RIFOXYB2_FULL_36_35</name>
    <dbReference type="NCBI Taxonomy" id="1802578"/>
    <lineage>
        <taxon>Bacteria</taxon>
        <taxon>Bacillati</taxon>
        <taxon>Saganbacteria</taxon>
    </lineage>
</organism>
<dbReference type="Proteomes" id="UP000177905">
    <property type="component" value="Unassembled WGS sequence"/>
</dbReference>
<evidence type="ECO:0000313" key="2">
    <source>
        <dbReference type="Proteomes" id="UP000177905"/>
    </source>
</evidence>
<evidence type="ECO:0008006" key="3">
    <source>
        <dbReference type="Google" id="ProtNLM"/>
    </source>
</evidence>
<comment type="caution">
    <text evidence="1">The sequence shown here is derived from an EMBL/GenBank/DDBJ whole genome shotgun (WGS) entry which is preliminary data.</text>
</comment>
<dbReference type="InterPro" id="IPR010235">
    <property type="entry name" value="HepT"/>
</dbReference>
<dbReference type="EMBL" id="MEUA01000033">
    <property type="protein sequence ID" value="OGC14660.1"/>
    <property type="molecule type" value="Genomic_DNA"/>
</dbReference>
<gene>
    <name evidence="1" type="ORF">A2290_01260</name>
</gene>
<name>A0A1F4S2M0_UNCSA</name>
<reference evidence="1 2" key="1">
    <citation type="journal article" date="2016" name="Nat. Commun.">
        <title>Thousands of microbial genomes shed light on interconnected biogeochemical processes in an aquifer system.</title>
        <authorList>
            <person name="Anantharaman K."/>
            <person name="Brown C.T."/>
            <person name="Hug L.A."/>
            <person name="Sharon I."/>
            <person name="Castelle C.J."/>
            <person name="Probst A.J."/>
            <person name="Thomas B.C."/>
            <person name="Singh A."/>
            <person name="Wilkins M.J."/>
            <person name="Karaoz U."/>
            <person name="Brodie E.L."/>
            <person name="Williams K.H."/>
            <person name="Hubbard S.S."/>
            <person name="Banfield J.F."/>
        </authorList>
    </citation>
    <scope>NUCLEOTIDE SEQUENCE [LARGE SCALE GENOMIC DNA]</scope>
</reference>
<sequence>MARNTEIENIFGQFEKAFGRLTELTQTAEKSEVKRDATIKRFEFTYELLWKMFKRIATVEKLEAFSPKSSFQAAFQLGLIENEQLFLDIIDARNKTSHVYSELNANEIYDFIQDHAVNAFKQVAAKIKEKYIIEI</sequence>
<accession>A0A1F4S2M0</accession>
<protein>
    <recommendedName>
        <fullName evidence="3">Nucleotidyltransferase</fullName>
    </recommendedName>
</protein>